<dbReference type="InterPro" id="IPR051810">
    <property type="entry name" value="Precorrin_MeTrfase"/>
</dbReference>
<gene>
    <name evidence="7" type="ORF">SAMN02745219_00950</name>
</gene>
<dbReference type="RefSeq" id="WP_072867613.1">
    <property type="nucleotide sequence ID" value="NZ_FQZM01000010.1"/>
</dbReference>
<evidence type="ECO:0000256" key="1">
    <source>
        <dbReference type="ARBA" id="ARBA00004953"/>
    </source>
</evidence>
<feature type="domain" description="Tetrapyrrole methylase" evidence="6">
    <location>
        <begin position="1"/>
        <end position="206"/>
    </location>
</feature>
<protein>
    <submittedName>
        <fullName evidence="7">Cobalt-precorrin 3 C17-methyltransferase</fullName>
    </submittedName>
</protein>
<dbReference type="EMBL" id="FQZM01000010">
    <property type="protein sequence ID" value="SHI73703.1"/>
    <property type="molecule type" value="Genomic_DNA"/>
</dbReference>
<dbReference type="Gene3D" id="3.30.950.10">
    <property type="entry name" value="Methyltransferase, Cobalt-precorrin-4 Transmethylase, Domain 2"/>
    <property type="match status" value="1"/>
</dbReference>
<dbReference type="GO" id="GO:0032259">
    <property type="term" value="P:methylation"/>
    <property type="evidence" value="ECO:0007669"/>
    <property type="project" value="UniProtKB-KW"/>
</dbReference>
<evidence type="ECO:0000259" key="6">
    <source>
        <dbReference type="Pfam" id="PF00590"/>
    </source>
</evidence>
<dbReference type="InterPro" id="IPR014777">
    <property type="entry name" value="4pyrrole_Mease_sub1"/>
</dbReference>
<dbReference type="CDD" id="cd11646">
    <property type="entry name" value="Precorrin_3B_C17_MT"/>
    <property type="match status" value="1"/>
</dbReference>
<dbReference type="STRING" id="1121432.SAMN02745219_00950"/>
<keyword evidence="8" id="KW-1185">Reference proteome</keyword>
<keyword evidence="4 7" id="KW-0808">Transferase</keyword>
<evidence type="ECO:0000256" key="5">
    <source>
        <dbReference type="ARBA" id="ARBA00022691"/>
    </source>
</evidence>
<dbReference type="Proteomes" id="UP000184529">
    <property type="component" value="Unassembled WGS sequence"/>
</dbReference>
<dbReference type="InterPro" id="IPR006363">
    <property type="entry name" value="Cbl_synth_CobJ/CibH_dom"/>
</dbReference>
<dbReference type="AlphaFoldDB" id="A0A1M6DKQ3"/>
<keyword evidence="3 7" id="KW-0489">Methyltransferase</keyword>
<keyword evidence="2" id="KW-0169">Cobalamin biosynthesis</keyword>
<comment type="pathway">
    <text evidence="1">Cofactor biosynthesis; adenosylcobalamin biosynthesis.</text>
</comment>
<evidence type="ECO:0000256" key="3">
    <source>
        <dbReference type="ARBA" id="ARBA00022603"/>
    </source>
</evidence>
<proteinExistence type="predicted"/>
<dbReference type="Gene3D" id="3.40.1010.10">
    <property type="entry name" value="Cobalt-precorrin-4 Transmethylase, Domain 1"/>
    <property type="match status" value="1"/>
</dbReference>
<keyword evidence="5" id="KW-0949">S-adenosyl-L-methionine</keyword>
<sequence>MVGTGPGSIEHLSPRALKALQEADVIAGYKTYIELIAPIVEGKEIISTGMTREVERCRAAIQRARGGQKVALVSSGDPGVYGMAGLALEILHRENLFDQVEVEIIPGITSATAAAALLGAPLMHDFVVMSLSDLLTPWEVIEKRLALAAQGDFVVVLYNPASHKRTSQIRRARELLLQHKKASTPVGIVRKAYRDGEEVVITDLEHMLDHPLDMFSIVIIGNNQTQRMGNFLVTPRGYAL</sequence>
<dbReference type="InterPro" id="IPR035996">
    <property type="entry name" value="4pyrrol_Methylase_sf"/>
</dbReference>
<dbReference type="InterPro" id="IPR014776">
    <property type="entry name" value="4pyrrole_Mease_sub2"/>
</dbReference>
<dbReference type="OrthoDB" id="9772960at2"/>
<dbReference type="GO" id="GO:0009236">
    <property type="term" value="P:cobalamin biosynthetic process"/>
    <property type="evidence" value="ECO:0007669"/>
    <property type="project" value="UniProtKB-UniPathway"/>
</dbReference>
<reference evidence="8" key="1">
    <citation type="submission" date="2016-11" db="EMBL/GenBank/DDBJ databases">
        <authorList>
            <person name="Varghese N."/>
            <person name="Submissions S."/>
        </authorList>
    </citation>
    <scope>NUCLEOTIDE SEQUENCE [LARGE SCALE GENOMIC DNA]</scope>
    <source>
        <strain evidence="8">DSM 16057</strain>
    </source>
</reference>
<dbReference type="Pfam" id="PF00590">
    <property type="entry name" value="TP_methylase"/>
    <property type="match status" value="1"/>
</dbReference>
<evidence type="ECO:0000256" key="4">
    <source>
        <dbReference type="ARBA" id="ARBA00022679"/>
    </source>
</evidence>
<dbReference type="InterPro" id="IPR000878">
    <property type="entry name" value="4pyrrol_Mease"/>
</dbReference>
<evidence type="ECO:0000256" key="2">
    <source>
        <dbReference type="ARBA" id="ARBA00022573"/>
    </source>
</evidence>
<dbReference type="PANTHER" id="PTHR47036">
    <property type="entry name" value="COBALT-FACTOR III C(17)-METHYLTRANSFERASE-RELATED"/>
    <property type="match status" value="1"/>
</dbReference>
<dbReference type="GO" id="GO:0008168">
    <property type="term" value="F:methyltransferase activity"/>
    <property type="evidence" value="ECO:0007669"/>
    <property type="project" value="UniProtKB-KW"/>
</dbReference>
<organism evidence="7 8">
    <name type="scientific">Desulfofundulus thermosubterraneus DSM 16057</name>
    <dbReference type="NCBI Taxonomy" id="1121432"/>
    <lineage>
        <taxon>Bacteria</taxon>
        <taxon>Bacillati</taxon>
        <taxon>Bacillota</taxon>
        <taxon>Clostridia</taxon>
        <taxon>Eubacteriales</taxon>
        <taxon>Peptococcaceae</taxon>
        <taxon>Desulfofundulus</taxon>
    </lineage>
</organism>
<evidence type="ECO:0000313" key="8">
    <source>
        <dbReference type="Proteomes" id="UP000184529"/>
    </source>
</evidence>
<name>A0A1M6DKQ3_9FIRM</name>
<accession>A0A1M6DKQ3</accession>
<dbReference type="UniPathway" id="UPA00148"/>
<dbReference type="NCBIfam" id="TIGR01466">
    <property type="entry name" value="cobJ_cbiH"/>
    <property type="match status" value="1"/>
</dbReference>
<evidence type="ECO:0000313" key="7">
    <source>
        <dbReference type="EMBL" id="SHI73703.1"/>
    </source>
</evidence>
<dbReference type="PANTHER" id="PTHR47036:SF1">
    <property type="entry name" value="COBALT-FACTOR III C(17)-METHYLTRANSFERASE-RELATED"/>
    <property type="match status" value="1"/>
</dbReference>
<dbReference type="SUPFAM" id="SSF53790">
    <property type="entry name" value="Tetrapyrrole methylase"/>
    <property type="match status" value="1"/>
</dbReference>